<feature type="domain" description="SUEL-type lectin" evidence="3">
    <location>
        <begin position="166"/>
        <end position="247"/>
    </location>
</feature>
<dbReference type="GO" id="GO:0030246">
    <property type="term" value="F:carbohydrate binding"/>
    <property type="evidence" value="ECO:0007669"/>
    <property type="project" value="UniProtKB-KW"/>
</dbReference>
<organism evidence="4 5">
    <name type="scientific">Larimichthys crocea</name>
    <name type="common">Large yellow croaker</name>
    <name type="synonym">Pseudosciaena crocea</name>
    <dbReference type="NCBI Taxonomy" id="215358"/>
    <lineage>
        <taxon>Eukaryota</taxon>
        <taxon>Metazoa</taxon>
        <taxon>Chordata</taxon>
        <taxon>Craniata</taxon>
        <taxon>Vertebrata</taxon>
        <taxon>Euteleostomi</taxon>
        <taxon>Actinopterygii</taxon>
        <taxon>Neopterygii</taxon>
        <taxon>Teleostei</taxon>
        <taxon>Neoteleostei</taxon>
        <taxon>Acanthomorphata</taxon>
        <taxon>Eupercaria</taxon>
        <taxon>Sciaenidae</taxon>
        <taxon>Larimichthys</taxon>
    </lineage>
</organism>
<keyword evidence="2" id="KW-0677">Repeat</keyword>
<gene>
    <name evidence="4" type="ORF">D5F01_LYC07753</name>
</gene>
<comment type="caution">
    <text evidence="4">The sequence shown here is derived from an EMBL/GenBank/DDBJ whole genome shotgun (WGS) entry which is preliminary data.</text>
</comment>
<reference evidence="4 5" key="1">
    <citation type="submission" date="2019-07" db="EMBL/GenBank/DDBJ databases">
        <title>Chromosome genome assembly for large yellow croaker.</title>
        <authorList>
            <person name="Xiao S."/>
        </authorList>
    </citation>
    <scope>NUCLEOTIDE SEQUENCE [LARGE SCALE GENOMIC DNA]</scope>
    <source>
        <strain evidence="4">JMULYC20181020</strain>
        <tissue evidence="4">Muscle</tissue>
    </source>
</reference>
<dbReference type="InterPro" id="IPR000922">
    <property type="entry name" value="Lectin_gal-bd_dom"/>
</dbReference>
<dbReference type="PANTHER" id="PTHR46780">
    <property type="entry name" value="PROTEIN EVA-1"/>
    <property type="match status" value="1"/>
</dbReference>
<dbReference type="Gene3D" id="2.60.120.740">
    <property type="match status" value="6"/>
</dbReference>
<feature type="domain" description="SUEL-type lectin" evidence="3">
    <location>
        <begin position="87"/>
        <end position="168"/>
    </location>
</feature>
<sequence length="460" mass="49541">MLCSRLSTTLCNGQVITVISANYGRRDRTTCSSGRPSSQVQKVDCSRPTNHVAESCNGRSSCAVEASNTIFGDPCGGTYKYLEVVYTCQSNGQVITVISANYGRRDRTTCSSGRPSSQVQKVDCSRPTNHVAESCNGRSSCAVEASNTIFGDPCGGTYKYLEVVYTCQSNGQVITVISANYGRRDRTTCSSGRPSSQVQKVDCSRPTNHVAQSCNGRSSCAVEASNTIFGDPCGGTYKYLEVVYTCQSNGQVITVISANYGRRDRTTCSSGRPSSQVQKVDCSRPTNHVAESCNGRSSCAVEASNTIFGDPCGGTYKYLEVVYTCQSNGQVITVISANYGRRDRTTCSSGRPSHQVQKVDCSRPTNYVAESCNGRSSCAVEASNTIFGDPCYGTYKYLEVVYTCQIKIQNVHCSDSTSKVSKSCNGKDSCIIKASNSVFGDPCVGTYKYLEVAYTCQYPV</sequence>
<evidence type="ECO:0000256" key="1">
    <source>
        <dbReference type="ARBA" id="ARBA00022734"/>
    </source>
</evidence>
<accession>A0A6G0IN72</accession>
<dbReference type="Proteomes" id="UP000424527">
    <property type="component" value="Unassembled WGS sequence"/>
</dbReference>
<dbReference type="EMBL" id="REGW02000008">
    <property type="protein sequence ID" value="KAE8292666.1"/>
    <property type="molecule type" value="Genomic_DNA"/>
</dbReference>
<evidence type="ECO:0000313" key="5">
    <source>
        <dbReference type="Proteomes" id="UP000424527"/>
    </source>
</evidence>
<protein>
    <submittedName>
        <fullName evidence="4">L-rhamnose-binding lectin CSL3</fullName>
    </submittedName>
</protein>
<evidence type="ECO:0000313" key="4">
    <source>
        <dbReference type="EMBL" id="KAE8292666.1"/>
    </source>
</evidence>
<keyword evidence="1 4" id="KW-0430">Lectin</keyword>
<feature type="domain" description="SUEL-type lectin" evidence="3">
    <location>
        <begin position="1"/>
        <end position="89"/>
    </location>
</feature>
<keyword evidence="5" id="KW-1185">Reference proteome</keyword>
<evidence type="ECO:0000259" key="3">
    <source>
        <dbReference type="PROSITE" id="PS50228"/>
    </source>
</evidence>
<dbReference type="Pfam" id="PF02140">
    <property type="entry name" value="SUEL_Lectin"/>
    <property type="match status" value="6"/>
</dbReference>
<feature type="domain" description="SUEL-type lectin" evidence="3">
    <location>
        <begin position="324"/>
        <end position="405"/>
    </location>
</feature>
<dbReference type="PROSITE" id="PS50228">
    <property type="entry name" value="SUEL_LECTIN"/>
    <property type="match status" value="6"/>
</dbReference>
<dbReference type="AlphaFoldDB" id="A0A6G0IN72"/>
<feature type="domain" description="SUEL-type lectin" evidence="3">
    <location>
        <begin position="403"/>
        <end position="457"/>
    </location>
</feature>
<name>A0A6G0IN72_LARCR</name>
<feature type="domain" description="SUEL-type lectin" evidence="3">
    <location>
        <begin position="245"/>
        <end position="326"/>
    </location>
</feature>
<evidence type="ECO:0000256" key="2">
    <source>
        <dbReference type="ARBA" id="ARBA00022737"/>
    </source>
</evidence>
<proteinExistence type="predicted"/>
<dbReference type="InterPro" id="IPR043159">
    <property type="entry name" value="Lectin_gal-bd_sf"/>
</dbReference>